<proteinExistence type="predicted"/>
<gene>
    <name evidence="1" type="ORF">E3N88_24346</name>
</gene>
<accession>A0A5N6N4J9</accession>
<dbReference type="Proteomes" id="UP000326396">
    <property type="component" value="Linkage Group LG3"/>
</dbReference>
<evidence type="ECO:0000313" key="1">
    <source>
        <dbReference type="EMBL" id="KAD4384178.1"/>
    </source>
</evidence>
<name>A0A5N6N4J9_9ASTR</name>
<dbReference type="EMBL" id="SZYD01000013">
    <property type="protein sequence ID" value="KAD4384178.1"/>
    <property type="molecule type" value="Genomic_DNA"/>
</dbReference>
<reference evidence="1 2" key="1">
    <citation type="submission" date="2019-05" db="EMBL/GenBank/DDBJ databases">
        <title>Mikania micrantha, genome provides insights into the molecular mechanism of rapid growth.</title>
        <authorList>
            <person name="Liu B."/>
        </authorList>
    </citation>
    <scope>NUCLEOTIDE SEQUENCE [LARGE SCALE GENOMIC DNA]</scope>
    <source>
        <strain evidence="1">NLD-2019</strain>
        <tissue evidence="1">Leaf</tissue>
    </source>
</reference>
<keyword evidence="2" id="KW-1185">Reference proteome</keyword>
<sequence>MPSSCRWFRVLIHVEKPEFLHALEIHDLRSDTQIIYRAKTRKRSLIWGRWLEGLEVVAAPILLLGRELLSDQELLGQADGCWPKAGQLSAMGRDEGTAVLAALLRSGWVVVYSYEHGEEIAFSTNFKDYIGWKVTEKVMVSLEFNITC</sequence>
<protein>
    <submittedName>
        <fullName evidence="1">Uncharacterized protein</fullName>
    </submittedName>
</protein>
<evidence type="ECO:0000313" key="2">
    <source>
        <dbReference type="Proteomes" id="UP000326396"/>
    </source>
</evidence>
<comment type="caution">
    <text evidence="1">The sequence shown here is derived from an EMBL/GenBank/DDBJ whole genome shotgun (WGS) entry which is preliminary data.</text>
</comment>
<organism evidence="1 2">
    <name type="scientific">Mikania micrantha</name>
    <name type="common">bitter vine</name>
    <dbReference type="NCBI Taxonomy" id="192012"/>
    <lineage>
        <taxon>Eukaryota</taxon>
        <taxon>Viridiplantae</taxon>
        <taxon>Streptophyta</taxon>
        <taxon>Embryophyta</taxon>
        <taxon>Tracheophyta</taxon>
        <taxon>Spermatophyta</taxon>
        <taxon>Magnoliopsida</taxon>
        <taxon>eudicotyledons</taxon>
        <taxon>Gunneridae</taxon>
        <taxon>Pentapetalae</taxon>
        <taxon>asterids</taxon>
        <taxon>campanulids</taxon>
        <taxon>Asterales</taxon>
        <taxon>Asteraceae</taxon>
        <taxon>Asteroideae</taxon>
        <taxon>Heliantheae alliance</taxon>
        <taxon>Eupatorieae</taxon>
        <taxon>Mikania</taxon>
    </lineage>
</organism>
<dbReference type="AlphaFoldDB" id="A0A5N6N4J9"/>